<protein>
    <recommendedName>
        <fullName evidence="1">non-specific serine/threonine protein kinase</fullName>
        <ecNumber evidence="1">2.7.11.1</ecNumber>
    </recommendedName>
</protein>
<dbReference type="PANTHER" id="PTHR47976">
    <property type="entry name" value="G-TYPE LECTIN S-RECEPTOR-LIKE SERINE/THREONINE-PROTEIN KINASE SD2-5"/>
    <property type="match status" value="1"/>
</dbReference>
<dbReference type="InterPro" id="IPR011009">
    <property type="entry name" value="Kinase-like_dom_sf"/>
</dbReference>
<dbReference type="OrthoDB" id="4062651at2759"/>
<dbReference type="CDD" id="cd00028">
    <property type="entry name" value="B_lectin"/>
    <property type="match status" value="1"/>
</dbReference>
<evidence type="ECO:0000256" key="13">
    <source>
        <dbReference type="PROSITE-ProRule" id="PRU10141"/>
    </source>
</evidence>
<comment type="similarity">
    <text evidence="14">Belongs to the protein kinase superfamily.</text>
</comment>
<evidence type="ECO:0000256" key="4">
    <source>
        <dbReference type="ARBA" id="ARBA00022679"/>
    </source>
</evidence>
<dbReference type="GO" id="GO:0005524">
    <property type="term" value="F:ATP binding"/>
    <property type="evidence" value="ECO:0007669"/>
    <property type="project" value="UniProtKB-UniRule"/>
</dbReference>
<evidence type="ECO:0000256" key="11">
    <source>
        <dbReference type="ARBA" id="ARBA00047899"/>
    </source>
</evidence>
<keyword evidence="2 14" id="KW-0723">Serine/threonine-protein kinase</keyword>
<name>A0A6A1WDZ1_9ROSI</name>
<dbReference type="PROSITE" id="PS50011">
    <property type="entry name" value="PROTEIN_KINASE_DOM"/>
    <property type="match status" value="1"/>
</dbReference>
<dbReference type="PANTHER" id="PTHR47976:SF7">
    <property type="entry name" value="RECEPTOR-LIKE SERINE_THREONINE-PROTEIN KINASE"/>
    <property type="match status" value="1"/>
</dbReference>
<accession>A0A6A1WDZ1</accession>
<dbReference type="Gene3D" id="2.90.10.10">
    <property type="entry name" value="Bulb-type lectin domain"/>
    <property type="match status" value="1"/>
</dbReference>
<evidence type="ECO:0000256" key="12">
    <source>
        <dbReference type="ARBA" id="ARBA00048679"/>
    </source>
</evidence>
<dbReference type="SUPFAM" id="SSF51110">
    <property type="entry name" value="alpha-D-mannose-specific plant lectins"/>
    <property type="match status" value="1"/>
</dbReference>
<evidence type="ECO:0000256" key="6">
    <source>
        <dbReference type="ARBA" id="ARBA00022741"/>
    </source>
</evidence>
<keyword evidence="6 13" id="KW-0547">Nucleotide-binding</keyword>
<dbReference type="Pfam" id="PF00069">
    <property type="entry name" value="Pkinase"/>
    <property type="match status" value="1"/>
</dbReference>
<feature type="domain" description="Protein kinase" evidence="16">
    <location>
        <begin position="249"/>
        <end position="488"/>
    </location>
</feature>
<evidence type="ECO:0000256" key="8">
    <source>
        <dbReference type="ARBA" id="ARBA00022840"/>
    </source>
</evidence>
<evidence type="ECO:0000259" key="17">
    <source>
        <dbReference type="PROSITE" id="PS50927"/>
    </source>
</evidence>
<evidence type="ECO:0000259" key="16">
    <source>
        <dbReference type="PROSITE" id="PS50011"/>
    </source>
</evidence>
<comment type="catalytic activity">
    <reaction evidence="12">
        <text>L-seryl-[protein] + ATP = O-phospho-L-seryl-[protein] + ADP + H(+)</text>
        <dbReference type="Rhea" id="RHEA:17989"/>
        <dbReference type="Rhea" id="RHEA-COMP:9863"/>
        <dbReference type="Rhea" id="RHEA-COMP:11604"/>
        <dbReference type="ChEBI" id="CHEBI:15378"/>
        <dbReference type="ChEBI" id="CHEBI:29999"/>
        <dbReference type="ChEBI" id="CHEBI:30616"/>
        <dbReference type="ChEBI" id="CHEBI:83421"/>
        <dbReference type="ChEBI" id="CHEBI:456216"/>
        <dbReference type="EC" id="2.7.11.1"/>
    </reaction>
</comment>
<comment type="catalytic activity">
    <reaction evidence="11">
        <text>L-threonyl-[protein] + ATP = O-phospho-L-threonyl-[protein] + ADP + H(+)</text>
        <dbReference type="Rhea" id="RHEA:46608"/>
        <dbReference type="Rhea" id="RHEA-COMP:11060"/>
        <dbReference type="Rhea" id="RHEA-COMP:11605"/>
        <dbReference type="ChEBI" id="CHEBI:15378"/>
        <dbReference type="ChEBI" id="CHEBI:30013"/>
        <dbReference type="ChEBI" id="CHEBI:30616"/>
        <dbReference type="ChEBI" id="CHEBI:61977"/>
        <dbReference type="ChEBI" id="CHEBI:456216"/>
        <dbReference type="EC" id="2.7.11.1"/>
    </reaction>
</comment>
<evidence type="ECO:0000256" key="1">
    <source>
        <dbReference type="ARBA" id="ARBA00012513"/>
    </source>
</evidence>
<dbReference type="InterPro" id="IPR001480">
    <property type="entry name" value="Bulb-type_lectin_dom"/>
</dbReference>
<feature type="signal peptide" evidence="15">
    <location>
        <begin position="1"/>
        <end position="18"/>
    </location>
</feature>
<organism evidence="18 19">
    <name type="scientific">Morella rubra</name>
    <name type="common">Chinese bayberry</name>
    <dbReference type="NCBI Taxonomy" id="262757"/>
    <lineage>
        <taxon>Eukaryota</taxon>
        <taxon>Viridiplantae</taxon>
        <taxon>Streptophyta</taxon>
        <taxon>Embryophyta</taxon>
        <taxon>Tracheophyta</taxon>
        <taxon>Spermatophyta</taxon>
        <taxon>Magnoliopsida</taxon>
        <taxon>eudicotyledons</taxon>
        <taxon>Gunneridae</taxon>
        <taxon>Pentapetalae</taxon>
        <taxon>rosids</taxon>
        <taxon>fabids</taxon>
        <taxon>Fagales</taxon>
        <taxon>Myricaceae</taxon>
        <taxon>Morella</taxon>
    </lineage>
</organism>
<dbReference type="GO" id="GO:0004674">
    <property type="term" value="F:protein serine/threonine kinase activity"/>
    <property type="evidence" value="ECO:0007669"/>
    <property type="project" value="UniProtKB-KW"/>
</dbReference>
<gene>
    <name evidence="18" type="ORF">CJ030_MR2G012471</name>
</gene>
<evidence type="ECO:0000256" key="14">
    <source>
        <dbReference type="RuleBase" id="RU000304"/>
    </source>
</evidence>
<keyword evidence="8 13" id="KW-0067">ATP-binding</keyword>
<dbReference type="InterPro" id="IPR051343">
    <property type="entry name" value="G-type_lectin_kinases/EP1-like"/>
</dbReference>
<dbReference type="InterPro" id="IPR000719">
    <property type="entry name" value="Prot_kinase_dom"/>
</dbReference>
<dbReference type="PROSITE" id="PS00107">
    <property type="entry name" value="PROTEIN_KINASE_ATP"/>
    <property type="match status" value="1"/>
</dbReference>
<sequence length="488" mass="55287">MAAILPFLLLSAIFTVKAQQAGQSIVRPSSLLRPNTPSTNSSWLSRSGLYAFGFYKKGDGYALGIFLAGIPQKTVVWTANRDNPPLPADVMLNFTGDGRLVLQSAQGTQTGISSFPNDVASTSMLDSGNFVLYGSDNTTSWQSFDHPTDTFLPTQKLSVDQVMYSSVSESDQSTGIFLLLMQQDGWLAMYPVGTPYTLEYGYGGQGIEKETEVALHLEADGFLYLRNGKDIYKESDIERKSKRTRESNCGFQEELGRGAFGTIYKGTIWNGEKLVAVKKLDKLLVEREREFQTEMKVIRRTHHRNLVRLLGYCNGGPNRLLVYEYMVNGSLADVLFTQEILTWNERMGIARNIARGILYLHEECEPHIIHCDIKPQNILMDEQRRPKISELRIGKVAEARPNQNLYRHQRDKGICRTRVASEAARDSQSRCLQLWNCVIGDYMSRCSVDYNLPEEAAILEEWAYQCFERGELVKLLNDEHVDQRELEE</sequence>
<keyword evidence="18" id="KW-0430">Lectin</keyword>
<feature type="chain" id="PRO_5025571959" description="non-specific serine/threonine protein kinase" evidence="15">
    <location>
        <begin position="19"/>
        <end position="488"/>
    </location>
</feature>
<dbReference type="EMBL" id="RXIC02000020">
    <property type="protein sequence ID" value="KAB1223474.1"/>
    <property type="molecule type" value="Genomic_DNA"/>
</dbReference>
<dbReference type="Proteomes" id="UP000516437">
    <property type="component" value="Chromosome 2"/>
</dbReference>
<dbReference type="PROSITE" id="PS50927">
    <property type="entry name" value="BULB_LECTIN"/>
    <property type="match status" value="1"/>
</dbReference>
<evidence type="ECO:0000256" key="9">
    <source>
        <dbReference type="ARBA" id="ARBA00023157"/>
    </source>
</evidence>
<dbReference type="SMART" id="SM00220">
    <property type="entry name" value="S_TKc"/>
    <property type="match status" value="1"/>
</dbReference>
<dbReference type="EC" id="2.7.11.1" evidence="1"/>
<reference evidence="18 19" key="1">
    <citation type="journal article" date="2019" name="Plant Biotechnol. J.">
        <title>The red bayberry genome and genetic basis of sex determination.</title>
        <authorList>
            <person name="Jia H.M."/>
            <person name="Jia H.J."/>
            <person name="Cai Q.L."/>
            <person name="Wang Y."/>
            <person name="Zhao H.B."/>
            <person name="Yang W.F."/>
            <person name="Wang G.Y."/>
            <person name="Li Y.H."/>
            <person name="Zhan D.L."/>
            <person name="Shen Y.T."/>
            <person name="Niu Q.F."/>
            <person name="Chang L."/>
            <person name="Qiu J."/>
            <person name="Zhao L."/>
            <person name="Xie H.B."/>
            <person name="Fu W.Y."/>
            <person name="Jin J."/>
            <person name="Li X.W."/>
            <person name="Jiao Y."/>
            <person name="Zhou C.C."/>
            <person name="Tu T."/>
            <person name="Chai C.Y."/>
            <person name="Gao J.L."/>
            <person name="Fan L.J."/>
            <person name="van de Weg E."/>
            <person name="Wang J.Y."/>
            <person name="Gao Z.S."/>
        </authorList>
    </citation>
    <scope>NUCLEOTIDE SEQUENCE [LARGE SCALE GENOMIC DNA]</scope>
    <source>
        <tissue evidence="18">Leaves</tissue>
    </source>
</reference>
<keyword evidence="4" id="KW-0808">Transferase</keyword>
<keyword evidence="9" id="KW-1015">Disulfide bond</keyword>
<dbReference type="GO" id="GO:0030246">
    <property type="term" value="F:carbohydrate binding"/>
    <property type="evidence" value="ECO:0007669"/>
    <property type="project" value="UniProtKB-KW"/>
</dbReference>
<keyword evidence="10" id="KW-0325">Glycoprotein</keyword>
<proteinExistence type="inferred from homology"/>
<keyword evidence="18" id="KW-0675">Receptor</keyword>
<dbReference type="InterPro" id="IPR008271">
    <property type="entry name" value="Ser/Thr_kinase_AS"/>
</dbReference>
<evidence type="ECO:0000313" key="19">
    <source>
        <dbReference type="Proteomes" id="UP000516437"/>
    </source>
</evidence>
<evidence type="ECO:0000256" key="2">
    <source>
        <dbReference type="ARBA" id="ARBA00022527"/>
    </source>
</evidence>
<dbReference type="Gene3D" id="3.30.200.20">
    <property type="entry name" value="Phosphorylase Kinase, domain 1"/>
    <property type="match status" value="1"/>
</dbReference>
<dbReference type="InterPro" id="IPR017441">
    <property type="entry name" value="Protein_kinase_ATP_BS"/>
</dbReference>
<evidence type="ECO:0000256" key="15">
    <source>
        <dbReference type="SAM" id="SignalP"/>
    </source>
</evidence>
<dbReference type="InterPro" id="IPR036426">
    <property type="entry name" value="Bulb-type_lectin_dom_sf"/>
</dbReference>
<feature type="domain" description="Bulb-type lectin" evidence="17">
    <location>
        <begin position="28"/>
        <end position="145"/>
    </location>
</feature>
<evidence type="ECO:0000256" key="3">
    <source>
        <dbReference type="ARBA" id="ARBA00022536"/>
    </source>
</evidence>
<dbReference type="Gene3D" id="1.10.510.10">
    <property type="entry name" value="Transferase(Phosphotransferase) domain 1"/>
    <property type="match status" value="1"/>
</dbReference>
<keyword evidence="3" id="KW-0245">EGF-like domain</keyword>
<evidence type="ECO:0000256" key="5">
    <source>
        <dbReference type="ARBA" id="ARBA00022729"/>
    </source>
</evidence>
<evidence type="ECO:0000256" key="10">
    <source>
        <dbReference type="ARBA" id="ARBA00023180"/>
    </source>
</evidence>
<feature type="binding site" evidence="13">
    <location>
        <position position="279"/>
    </location>
    <ligand>
        <name>ATP</name>
        <dbReference type="ChEBI" id="CHEBI:30616"/>
    </ligand>
</feature>
<dbReference type="PROSITE" id="PS00108">
    <property type="entry name" value="PROTEIN_KINASE_ST"/>
    <property type="match status" value="1"/>
</dbReference>
<dbReference type="SUPFAM" id="SSF56112">
    <property type="entry name" value="Protein kinase-like (PK-like)"/>
    <property type="match status" value="1"/>
</dbReference>
<dbReference type="SMART" id="SM00108">
    <property type="entry name" value="B_lectin"/>
    <property type="match status" value="1"/>
</dbReference>
<comment type="caution">
    <text evidence="18">The sequence shown here is derived from an EMBL/GenBank/DDBJ whole genome shotgun (WGS) entry which is preliminary data.</text>
</comment>
<evidence type="ECO:0000256" key="7">
    <source>
        <dbReference type="ARBA" id="ARBA00022777"/>
    </source>
</evidence>
<evidence type="ECO:0000313" key="18">
    <source>
        <dbReference type="EMBL" id="KAB1223474.1"/>
    </source>
</evidence>
<keyword evidence="5 15" id="KW-0732">Signal</keyword>
<dbReference type="AlphaFoldDB" id="A0A6A1WDZ1"/>
<dbReference type="FunFam" id="1.10.510.10:FF:001023">
    <property type="entry name" value="Os07g0541700 protein"/>
    <property type="match status" value="1"/>
</dbReference>
<dbReference type="Pfam" id="PF01453">
    <property type="entry name" value="B_lectin"/>
    <property type="match status" value="1"/>
</dbReference>
<keyword evidence="19" id="KW-1185">Reference proteome</keyword>
<keyword evidence="7 18" id="KW-0418">Kinase</keyword>